<sequence>KAVYIYFNNDAEAFAVRNAITIGDYLPATV</sequence>
<comment type="caution">
    <text evidence="1">The sequence shown here is derived from an EMBL/GenBank/DDBJ whole genome shotgun (WGS) entry which is preliminary data.</text>
</comment>
<gene>
    <name evidence="1" type="ORF">S12H4_62023</name>
</gene>
<protein>
    <recommendedName>
        <fullName evidence="2">DUF72 domain-containing protein</fullName>
    </recommendedName>
</protein>
<proteinExistence type="predicted"/>
<dbReference type="AlphaFoldDB" id="X1UFZ9"/>
<organism evidence="1">
    <name type="scientific">marine sediment metagenome</name>
    <dbReference type="NCBI Taxonomy" id="412755"/>
    <lineage>
        <taxon>unclassified sequences</taxon>
        <taxon>metagenomes</taxon>
        <taxon>ecological metagenomes</taxon>
    </lineage>
</organism>
<reference evidence="1" key="1">
    <citation type="journal article" date="2014" name="Front. Microbiol.">
        <title>High frequency of phylogenetically diverse reductive dehalogenase-homologous genes in deep subseafloor sedimentary metagenomes.</title>
        <authorList>
            <person name="Kawai M."/>
            <person name="Futagami T."/>
            <person name="Toyoda A."/>
            <person name="Takaki Y."/>
            <person name="Nishi S."/>
            <person name="Hori S."/>
            <person name="Arai W."/>
            <person name="Tsubouchi T."/>
            <person name="Morono Y."/>
            <person name="Uchiyama I."/>
            <person name="Ito T."/>
            <person name="Fujiyama A."/>
            <person name="Inagaki F."/>
            <person name="Takami H."/>
        </authorList>
    </citation>
    <scope>NUCLEOTIDE SEQUENCE</scope>
    <source>
        <strain evidence="1">Expedition CK06-06</strain>
    </source>
</reference>
<evidence type="ECO:0000313" key="1">
    <source>
        <dbReference type="EMBL" id="GAJ16428.1"/>
    </source>
</evidence>
<feature type="non-terminal residue" evidence="1">
    <location>
        <position position="1"/>
    </location>
</feature>
<evidence type="ECO:0008006" key="2">
    <source>
        <dbReference type="Google" id="ProtNLM"/>
    </source>
</evidence>
<dbReference type="EMBL" id="BARW01041408">
    <property type="protein sequence ID" value="GAJ16428.1"/>
    <property type="molecule type" value="Genomic_DNA"/>
</dbReference>
<name>X1UFZ9_9ZZZZ</name>
<accession>X1UFZ9</accession>